<keyword evidence="3" id="KW-1185">Reference proteome</keyword>
<feature type="domain" description="DUF4216" evidence="1">
    <location>
        <begin position="112"/>
        <end position="188"/>
    </location>
</feature>
<dbReference type="Proteomes" id="UP000489600">
    <property type="component" value="Unassembled WGS sequence"/>
</dbReference>
<gene>
    <name evidence="2" type="ORF">ANE_LOCUS14397</name>
</gene>
<dbReference type="PANTHER" id="PTHR48258">
    <property type="entry name" value="DUF4218 DOMAIN-CONTAINING PROTEIN-RELATED"/>
    <property type="match status" value="1"/>
</dbReference>
<reference evidence="2" key="1">
    <citation type="submission" date="2019-07" db="EMBL/GenBank/DDBJ databases">
        <authorList>
            <person name="Dittberner H."/>
        </authorList>
    </citation>
    <scope>NUCLEOTIDE SEQUENCE [LARGE SCALE GENOMIC DNA]</scope>
</reference>
<dbReference type="EMBL" id="CABITT030000005">
    <property type="protein sequence ID" value="VVB03953.1"/>
    <property type="molecule type" value="Genomic_DNA"/>
</dbReference>
<dbReference type="AlphaFoldDB" id="A0A565BRF6"/>
<evidence type="ECO:0000259" key="1">
    <source>
        <dbReference type="Pfam" id="PF13952"/>
    </source>
</evidence>
<dbReference type="Pfam" id="PF13952">
    <property type="entry name" value="DUF4216"/>
    <property type="match status" value="1"/>
</dbReference>
<evidence type="ECO:0000313" key="3">
    <source>
        <dbReference type="Proteomes" id="UP000489600"/>
    </source>
</evidence>
<sequence>MRRRKRGTIRDLDRHVHLHFGHWLKQKVEKNEINGVSVDTRCLAQGPSDKVLKFSAYNINGFKFRTIEREQDLSTQNNAVFVSSETISYASSRDLNPRVGDVSYYGKLTEILELNYYDSFRVVLFKCKWFNTRDARGYKKDDFGHTMVNFTHLIHTGNGEEDEPYILASQARLVYYVKDPQEDGWSVVVHIQPRDLYDMGDPVSDESHETLQEIDDPPVQRSMLNEILTILKFHRNEEPLAPPPLGPELASGKWRVRVIEEMVSGKQVWSMLNRRVMVDFNRRGQPIKDSGGLFGTWIGSLSNDLNILPIDYTDWRLVSS</sequence>
<comment type="caution">
    <text evidence="2">The sequence shown here is derived from an EMBL/GenBank/DDBJ whole genome shotgun (WGS) entry which is preliminary data.</text>
</comment>
<proteinExistence type="predicted"/>
<dbReference type="PANTHER" id="PTHR48258:SF12">
    <property type="entry name" value="TRANSPOSON PROTEIN, CACTA, EN_SPM SUB-CLASS"/>
    <property type="match status" value="1"/>
</dbReference>
<dbReference type="OrthoDB" id="1108161at2759"/>
<accession>A0A565BRF6</accession>
<evidence type="ECO:0000313" key="2">
    <source>
        <dbReference type="EMBL" id="VVB03953.1"/>
    </source>
</evidence>
<organism evidence="2 3">
    <name type="scientific">Arabis nemorensis</name>
    <dbReference type="NCBI Taxonomy" id="586526"/>
    <lineage>
        <taxon>Eukaryota</taxon>
        <taxon>Viridiplantae</taxon>
        <taxon>Streptophyta</taxon>
        <taxon>Embryophyta</taxon>
        <taxon>Tracheophyta</taxon>
        <taxon>Spermatophyta</taxon>
        <taxon>Magnoliopsida</taxon>
        <taxon>eudicotyledons</taxon>
        <taxon>Gunneridae</taxon>
        <taxon>Pentapetalae</taxon>
        <taxon>rosids</taxon>
        <taxon>malvids</taxon>
        <taxon>Brassicales</taxon>
        <taxon>Brassicaceae</taxon>
        <taxon>Arabideae</taxon>
        <taxon>Arabis</taxon>
    </lineage>
</organism>
<dbReference type="InterPro" id="IPR025312">
    <property type="entry name" value="DUF4216"/>
</dbReference>
<name>A0A565BRF6_9BRAS</name>
<protein>
    <recommendedName>
        <fullName evidence="1">DUF4216 domain-containing protein</fullName>
    </recommendedName>
</protein>